<keyword evidence="12" id="KW-1185">Reference proteome</keyword>
<dbReference type="Gene3D" id="1.10.10.770">
    <property type="match status" value="1"/>
</dbReference>
<sequence length="529" mass="61087">MSQALNDAVHWADLTADKLIRQEDKDTYTLASGITPSGVVHFGNFREVMTTELVARGLKKRGKKVRFIFSWDDYDTFRKVPANLPKQDELAKYLFQPIVDTPDPFGDHKSYAAHHEASFEAQLKKMGIELEPIYQADRYKAGAYKEQIKLTLQKKDTIAAILNKWRSTPLPDSWMPVSVYCEKCNRDKTTATKYDGHNKLDYTCESEDCNNVGTLDLETTSRAKLPWRMDWPMRWAFEKVDFEPGGKDHSSQGGSFTTAKDIVAEVYGWKAPMYLQYDFVSIKGMGGKMSSSKGNLVTVNDVLDVYEPEMVRWIFASYKTNIDFGLSFDLDVIKNYEDFDRMERLAFGLEAGNEKKVAMAKRVYELSQIGETPKEMPFQPAFRHLCNVLQINDLDIKRARGFYNDEIKNERDERRFQERAQRAAYWIENSAPEEFKFSLNTEVVKMDLDAKQTALLNDLHSFLKTEWSNIHDDKALHEKMYEIINSHELEPMPVFTLLYKKLINLEKGPKLAGFIRTIGQERVLKLLVP</sequence>
<evidence type="ECO:0000256" key="2">
    <source>
        <dbReference type="ARBA" id="ARBA00005594"/>
    </source>
</evidence>
<dbReference type="Gene3D" id="6.10.20.10">
    <property type="entry name" value="Lysine tRNA ligase, stem contact fold domain"/>
    <property type="match status" value="1"/>
</dbReference>
<dbReference type="RefSeq" id="WP_323578530.1">
    <property type="nucleotide sequence ID" value="NZ_JAYGJQ010000003.1"/>
</dbReference>
<keyword evidence="8 10" id="KW-0030">Aminoacyl-tRNA synthetase</keyword>
<dbReference type="EMBL" id="JAYGJQ010000003">
    <property type="protein sequence ID" value="MEA9358213.1"/>
    <property type="molecule type" value="Genomic_DNA"/>
</dbReference>
<evidence type="ECO:0000256" key="9">
    <source>
        <dbReference type="ARBA" id="ARBA00048573"/>
    </source>
</evidence>
<keyword evidence="5 10" id="KW-0547">Nucleotide-binding</keyword>
<dbReference type="Pfam" id="PF01921">
    <property type="entry name" value="tRNA-synt_1f"/>
    <property type="match status" value="1"/>
</dbReference>
<dbReference type="SUPFAM" id="SSF52374">
    <property type="entry name" value="Nucleotidylyl transferase"/>
    <property type="match status" value="1"/>
</dbReference>
<gene>
    <name evidence="10 11" type="primary">lysS</name>
    <name evidence="11" type="ORF">SHI21_18405</name>
</gene>
<accession>A0ABU5VYR1</accession>
<comment type="caution">
    <text evidence="11">The sequence shown here is derived from an EMBL/GenBank/DDBJ whole genome shotgun (WGS) entry which is preliminary data.</text>
</comment>
<organism evidence="11 12">
    <name type="scientific">Bacteriovorax antarcticus</name>
    <dbReference type="NCBI Taxonomy" id="3088717"/>
    <lineage>
        <taxon>Bacteria</taxon>
        <taxon>Pseudomonadati</taxon>
        <taxon>Bdellovibrionota</taxon>
        <taxon>Bacteriovoracia</taxon>
        <taxon>Bacteriovoracales</taxon>
        <taxon>Bacteriovoracaceae</taxon>
        <taxon>Bacteriovorax</taxon>
    </lineage>
</organism>
<proteinExistence type="inferred from homology"/>
<dbReference type="InterPro" id="IPR020751">
    <property type="entry name" value="aa-tRNA-synth_I_codon-bd_sub2"/>
</dbReference>
<evidence type="ECO:0000256" key="5">
    <source>
        <dbReference type="ARBA" id="ARBA00022741"/>
    </source>
</evidence>
<evidence type="ECO:0000256" key="3">
    <source>
        <dbReference type="ARBA" id="ARBA00022490"/>
    </source>
</evidence>
<dbReference type="SUPFAM" id="SSF48163">
    <property type="entry name" value="An anticodon-binding domain of class I aminoacyl-tRNA synthetases"/>
    <property type="match status" value="1"/>
</dbReference>
<protein>
    <recommendedName>
        <fullName evidence="10">Lysine--tRNA ligase</fullName>
        <ecNumber evidence="10">6.1.1.6</ecNumber>
    </recommendedName>
    <alternativeName>
        <fullName evidence="10">Lysyl-tRNA synthetase</fullName>
        <shortName evidence="10">LysRS</shortName>
    </alternativeName>
</protein>
<dbReference type="PANTHER" id="PTHR37940:SF1">
    <property type="entry name" value="LYSINE--TRNA LIGASE"/>
    <property type="match status" value="1"/>
</dbReference>
<evidence type="ECO:0000256" key="6">
    <source>
        <dbReference type="ARBA" id="ARBA00022840"/>
    </source>
</evidence>
<evidence type="ECO:0000256" key="8">
    <source>
        <dbReference type="ARBA" id="ARBA00023146"/>
    </source>
</evidence>
<comment type="similarity">
    <text evidence="2 10">Belongs to the class-I aminoacyl-tRNA synthetase family.</text>
</comment>
<dbReference type="InterPro" id="IPR008925">
    <property type="entry name" value="aa_tRNA-synth_I_cd-bd_sf"/>
</dbReference>
<keyword evidence="4 10" id="KW-0436">Ligase</keyword>
<evidence type="ECO:0000313" key="11">
    <source>
        <dbReference type="EMBL" id="MEA9358213.1"/>
    </source>
</evidence>
<evidence type="ECO:0000313" key="12">
    <source>
        <dbReference type="Proteomes" id="UP001302274"/>
    </source>
</evidence>
<reference evidence="11 12" key="1">
    <citation type="submission" date="2023-11" db="EMBL/GenBank/DDBJ databases">
        <title>A Novel Polar Bacteriovorax (B. antarcticus) Isolated from the Biocrust in Antarctica.</title>
        <authorList>
            <person name="Mun W."/>
            <person name="Choi S.Y."/>
            <person name="Mitchell R.J."/>
        </authorList>
    </citation>
    <scope>NUCLEOTIDE SEQUENCE [LARGE SCALE GENOMIC DNA]</scope>
    <source>
        <strain evidence="11 12">PP10</strain>
    </source>
</reference>
<evidence type="ECO:0000256" key="7">
    <source>
        <dbReference type="ARBA" id="ARBA00022917"/>
    </source>
</evidence>
<dbReference type="HAMAP" id="MF_00177">
    <property type="entry name" value="Lys_tRNA_synth_class1"/>
    <property type="match status" value="1"/>
</dbReference>
<keyword evidence="3 10" id="KW-0963">Cytoplasm</keyword>
<dbReference type="EC" id="6.1.1.6" evidence="10"/>
<dbReference type="InterPro" id="IPR042078">
    <property type="entry name" value="Lys-tRNA-ligase_SC_fold"/>
</dbReference>
<feature type="short sequence motif" description="'KMSKS' region" evidence="10">
    <location>
        <begin position="288"/>
        <end position="292"/>
    </location>
</feature>
<keyword evidence="6 10" id="KW-0067">ATP-binding</keyword>
<dbReference type="GO" id="GO:0004824">
    <property type="term" value="F:lysine-tRNA ligase activity"/>
    <property type="evidence" value="ECO:0007669"/>
    <property type="project" value="UniProtKB-EC"/>
</dbReference>
<dbReference type="Gene3D" id="1.10.10.350">
    <property type="match status" value="1"/>
</dbReference>
<dbReference type="InterPro" id="IPR014729">
    <property type="entry name" value="Rossmann-like_a/b/a_fold"/>
</dbReference>
<comment type="caution">
    <text evidence="10">Lacks conserved residue(s) required for the propagation of feature annotation.</text>
</comment>
<comment type="subcellular location">
    <subcellularLocation>
        <location evidence="1 10">Cytoplasm</location>
    </subcellularLocation>
</comment>
<dbReference type="Gene3D" id="3.40.50.620">
    <property type="entry name" value="HUPs"/>
    <property type="match status" value="2"/>
</dbReference>
<name>A0ABU5VYR1_9BACT</name>
<evidence type="ECO:0000256" key="10">
    <source>
        <dbReference type="HAMAP-Rule" id="MF_00177"/>
    </source>
</evidence>
<dbReference type="InterPro" id="IPR002904">
    <property type="entry name" value="Lys-tRNA-ligase"/>
</dbReference>
<evidence type="ECO:0000256" key="4">
    <source>
        <dbReference type="ARBA" id="ARBA00022598"/>
    </source>
</evidence>
<keyword evidence="7 10" id="KW-0648">Protein biosynthesis</keyword>
<dbReference type="PANTHER" id="PTHR37940">
    <property type="entry name" value="LYSINE--TRNA LIGASE"/>
    <property type="match status" value="1"/>
</dbReference>
<dbReference type="NCBIfam" id="TIGR00467">
    <property type="entry name" value="lysS_arch"/>
    <property type="match status" value="1"/>
</dbReference>
<dbReference type="Proteomes" id="UP001302274">
    <property type="component" value="Unassembled WGS sequence"/>
</dbReference>
<comment type="catalytic activity">
    <reaction evidence="9 10">
        <text>tRNA(Lys) + L-lysine + ATP = L-lysyl-tRNA(Lys) + AMP + diphosphate</text>
        <dbReference type="Rhea" id="RHEA:20792"/>
        <dbReference type="Rhea" id="RHEA-COMP:9696"/>
        <dbReference type="Rhea" id="RHEA-COMP:9697"/>
        <dbReference type="ChEBI" id="CHEBI:30616"/>
        <dbReference type="ChEBI" id="CHEBI:32551"/>
        <dbReference type="ChEBI" id="CHEBI:33019"/>
        <dbReference type="ChEBI" id="CHEBI:78442"/>
        <dbReference type="ChEBI" id="CHEBI:78529"/>
        <dbReference type="ChEBI" id="CHEBI:456215"/>
        <dbReference type="EC" id="6.1.1.6"/>
    </reaction>
</comment>
<evidence type="ECO:0000256" key="1">
    <source>
        <dbReference type="ARBA" id="ARBA00004496"/>
    </source>
</evidence>